<dbReference type="InParanoid" id="B0D521"/>
<dbReference type="GO" id="GO:0008270">
    <property type="term" value="F:zinc ion binding"/>
    <property type="evidence" value="ECO:0007669"/>
    <property type="project" value="InterPro"/>
</dbReference>
<evidence type="ECO:0000313" key="9">
    <source>
        <dbReference type="EMBL" id="EDR10444.1"/>
    </source>
</evidence>
<feature type="compositionally biased region" description="Basic residues" evidence="7">
    <location>
        <begin position="593"/>
        <end position="612"/>
    </location>
</feature>
<dbReference type="OrthoDB" id="2154091at2759"/>
<dbReference type="GO" id="GO:0003677">
    <property type="term" value="F:DNA binding"/>
    <property type="evidence" value="ECO:0007669"/>
    <property type="project" value="UniProtKB-KW"/>
</dbReference>
<feature type="compositionally biased region" description="Low complexity" evidence="7">
    <location>
        <begin position="581"/>
        <end position="592"/>
    </location>
</feature>
<organism evidence="10">
    <name type="scientific">Laccaria bicolor (strain S238N-H82 / ATCC MYA-4686)</name>
    <name type="common">Bicoloured deceiver</name>
    <name type="synonym">Laccaria laccata var. bicolor</name>
    <dbReference type="NCBI Taxonomy" id="486041"/>
    <lineage>
        <taxon>Eukaryota</taxon>
        <taxon>Fungi</taxon>
        <taxon>Dikarya</taxon>
        <taxon>Basidiomycota</taxon>
        <taxon>Agaricomycotina</taxon>
        <taxon>Agaricomycetes</taxon>
        <taxon>Agaricomycetidae</taxon>
        <taxon>Agaricales</taxon>
        <taxon>Agaricineae</taxon>
        <taxon>Hydnangiaceae</taxon>
        <taxon>Laccaria</taxon>
    </lineage>
</organism>
<keyword evidence="5" id="KW-0804">Transcription</keyword>
<evidence type="ECO:0000256" key="4">
    <source>
        <dbReference type="ARBA" id="ARBA00023125"/>
    </source>
</evidence>
<dbReference type="EMBL" id="DS547097">
    <property type="protein sequence ID" value="EDR10444.1"/>
    <property type="molecule type" value="Genomic_DNA"/>
</dbReference>
<protein>
    <submittedName>
        <fullName evidence="9">Predicted protein</fullName>
    </submittedName>
</protein>
<sequence length="840" mass="93930">MDTSYLRLRPKDDLNALWVVEDAANYIPEEIGETGVDSDPENDPTVKELCIPTRNLNLEEGGFLLAHGNTAVWRFMQVPLPAQGPSRFPAIAENPDATYVLLVDGVDDSHYNPNFDWSRHLPSNVPLDRRSHDKYTPRALDLLFKFFTSWCFRIVPALFLRDMYRALIVPRSHTPPKTPHYSPMLHNALVALGTAFLDDPNIRDFKSRRCFADAAKRYIEVECQKPQLSVVHALDILASFHSSQGDQTVGFLYFGQSLSHSLETPIFDRGCVIVGLGVDCSDWVKLGLIDETERLDRNWAHWTTFSQDVCWSLYVGRDFCVMSPLISPVPVPFVDTDLDQMPWCHPPAGIAPQANYLSKTFAATCELLMIARRIMDVVNNLNRARSRPLVLDELITDIDIKLNTWKSSLSPEVDISIASRPTATPHRLMLHLTYWWLFILLHRPFFHRRAKLIHSTDKEIDHVKLCKRAAENIMELLATWRSLYTLRYAPITLIQTVFSAGTVYLLWGVQATSGPRVAHKELKTALDQQKLCHQYLVEIGKSWQCATNIAGILKNLMQKQLEPVLERRQLVPRLAEDEGIIPPAIRRSSSASSRKRTTVPQPRKGKQRKSSKGRGQALDTVLPPLDATSNISIRPRNSFSAPQIQTSTSSSSTSSFSSPPIQISAPTSSTSSFFPPPIQASTSASSATSFGHLDAWGYRNSVGGSVSSSPNTTFSPPSPSVFGNFSPEIPQQGYINHNPAPAPVVVEGPPPALNMGNMGDGQGYMHEHRDPIYSFTEVPWFLANQADSSSSSSSFDLGGALWPSVEPMNIGGDQEYRYEDDAMTDEDRAELNYWLQQLQS</sequence>
<dbReference type="GeneID" id="6074567"/>
<accession>B0D521</accession>
<evidence type="ECO:0000259" key="8">
    <source>
        <dbReference type="Pfam" id="PF04082"/>
    </source>
</evidence>
<dbReference type="STRING" id="486041.B0D521"/>
<feature type="compositionally biased region" description="Low complexity" evidence="7">
    <location>
        <begin position="640"/>
        <end position="685"/>
    </location>
</feature>
<dbReference type="CDD" id="cd12148">
    <property type="entry name" value="fungal_TF_MHR"/>
    <property type="match status" value="1"/>
</dbReference>
<dbReference type="PANTHER" id="PTHR31313:SF81">
    <property type="entry name" value="TY1 ENHANCER ACTIVATOR"/>
    <property type="match status" value="1"/>
</dbReference>
<feature type="region of interest" description="Disordered" evidence="7">
    <location>
        <begin position="581"/>
        <end position="685"/>
    </location>
</feature>
<feature type="domain" description="Xylanolytic transcriptional activator regulatory" evidence="8">
    <location>
        <begin position="140"/>
        <end position="341"/>
    </location>
</feature>
<keyword evidence="10" id="KW-1185">Reference proteome</keyword>
<evidence type="ECO:0000256" key="5">
    <source>
        <dbReference type="ARBA" id="ARBA00023163"/>
    </source>
</evidence>
<keyword evidence="6" id="KW-0539">Nucleus</keyword>
<dbReference type="GO" id="GO:0006351">
    <property type="term" value="P:DNA-templated transcription"/>
    <property type="evidence" value="ECO:0007669"/>
    <property type="project" value="InterPro"/>
</dbReference>
<reference evidence="9 10" key="1">
    <citation type="journal article" date="2008" name="Nature">
        <title>The genome of Laccaria bicolor provides insights into mycorrhizal symbiosis.</title>
        <authorList>
            <person name="Martin F."/>
            <person name="Aerts A."/>
            <person name="Ahren D."/>
            <person name="Brun A."/>
            <person name="Danchin E.G.J."/>
            <person name="Duchaussoy F."/>
            <person name="Gibon J."/>
            <person name="Kohler A."/>
            <person name="Lindquist E."/>
            <person name="Pereda V."/>
            <person name="Salamov A."/>
            <person name="Shapiro H.J."/>
            <person name="Wuyts J."/>
            <person name="Blaudez D."/>
            <person name="Buee M."/>
            <person name="Brokstein P."/>
            <person name="Canbaeck B."/>
            <person name="Cohen D."/>
            <person name="Courty P.E."/>
            <person name="Coutinho P.M."/>
            <person name="Delaruelle C."/>
            <person name="Detter J.C."/>
            <person name="Deveau A."/>
            <person name="DiFazio S."/>
            <person name="Duplessis S."/>
            <person name="Fraissinet-Tachet L."/>
            <person name="Lucic E."/>
            <person name="Frey-Klett P."/>
            <person name="Fourrey C."/>
            <person name="Feussner I."/>
            <person name="Gay G."/>
            <person name="Grimwood J."/>
            <person name="Hoegger P.J."/>
            <person name="Jain P."/>
            <person name="Kilaru S."/>
            <person name="Labbe J."/>
            <person name="Lin Y.C."/>
            <person name="Legue V."/>
            <person name="Le Tacon F."/>
            <person name="Marmeisse R."/>
            <person name="Melayah D."/>
            <person name="Montanini B."/>
            <person name="Muratet M."/>
            <person name="Nehls U."/>
            <person name="Niculita-Hirzel H."/>
            <person name="Oudot-Le Secq M.P."/>
            <person name="Peter M."/>
            <person name="Quesneville H."/>
            <person name="Rajashekar B."/>
            <person name="Reich M."/>
            <person name="Rouhier N."/>
            <person name="Schmutz J."/>
            <person name="Yin T."/>
            <person name="Chalot M."/>
            <person name="Henrissat B."/>
            <person name="Kuees U."/>
            <person name="Lucas S."/>
            <person name="Van de Peer Y."/>
            <person name="Podila G.K."/>
            <person name="Polle A."/>
            <person name="Pukkila P.J."/>
            <person name="Richardson P.M."/>
            <person name="Rouze P."/>
            <person name="Sanders I.R."/>
            <person name="Stajich J.E."/>
            <person name="Tunlid A."/>
            <person name="Tuskan G."/>
            <person name="Grigoriev I.V."/>
        </authorList>
    </citation>
    <scope>NUCLEOTIDE SEQUENCE [LARGE SCALE GENOMIC DNA]</scope>
    <source>
        <strain evidence="10">S238N-H82 / ATCC MYA-4686</strain>
    </source>
</reference>
<evidence type="ECO:0000256" key="7">
    <source>
        <dbReference type="SAM" id="MobiDB-lite"/>
    </source>
</evidence>
<proteinExistence type="predicted"/>
<gene>
    <name evidence="9" type="ORF">LACBIDRAFT_325474</name>
</gene>
<evidence type="ECO:0000256" key="6">
    <source>
        <dbReference type="ARBA" id="ARBA00023242"/>
    </source>
</evidence>
<dbReference type="InterPro" id="IPR051615">
    <property type="entry name" value="Transcr_Regulatory_Elem"/>
</dbReference>
<dbReference type="HOGENOM" id="CLU_007003_2_0_1"/>
<evidence type="ECO:0000256" key="1">
    <source>
        <dbReference type="ARBA" id="ARBA00022723"/>
    </source>
</evidence>
<keyword evidence="1" id="KW-0479">Metal-binding</keyword>
<evidence type="ECO:0000313" key="10">
    <source>
        <dbReference type="Proteomes" id="UP000001194"/>
    </source>
</evidence>
<dbReference type="RefSeq" id="XP_001878894.1">
    <property type="nucleotide sequence ID" value="XM_001878859.1"/>
</dbReference>
<keyword evidence="2" id="KW-0862">Zinc</keyword>
<evidence type="ECO:0000256" key="2">
    <source>
        <dbReference type="ARBA" id="ARBA00022833"/>
    </source>
</evidence>
<dbReference type="AlphaFoldDB" id="B0D521"/>
<evidence type="ECO:0000256" key="3">
    <source>
        <dbReference type="ARBA" id="ARBA00023015"/>
    </source>
</evidence>
<name>B0D521_LACBS</name>
<dbReference type="Proteomes" id="UP000001194">
    <property type="component" value="Unassembled WGS sequence"/>
</dbReference>
<dbReference type="PANTHER" id="PTHR31313">
    <property type="entry name" value="TY1 ENHANCER ACTIVATOR"/>
    <property type="match status" value="1"/>
</dbReference>
<keyword evidence="4" id="KW-0238">DNA-binding</keyword>
<dbReference type="KEGG" id="lbc:LACBIDRAFT_325474"/>
<keyword evidence="3" id="KW-0805">Transcription regulation</keyword>
<feature type="compositionally biased region" description="Polar residues" evidence="7">
    <location>
        <begin position="627"/>
        <end position="639"/>
    </location>
</feature>
<dbReference type="InterPro" id="IPR007219">
    <property type="entry name" value="XnlR_reg_dom"/>
</dbReference>
<dbReference type="Pfam" id="PF04082">
    <property type="entry name" value="Fungal_trans"/>
    <property type="match status" value="1"/>
</dbReference>